<gene>
    <name evidence="1" type="ORF">KK060_13495</name>
</gene>
<name>A0ABS5VTC4_9BACT</name>
<dbReference type="RefSeq" id="WP_254154262.1">
    <property type="nucleotide sequence ID" value="NZ_JAHESD010000029.1"/>
</dbReference>
<evidence type="ECO:0000313" key="2">
    <source>
        <dbReference type="Proteomes" id="UP000772618"/>
    </source>
</evidence>
<accession>A0ABS5VTC4</accession>
<dbReference type="Proteomes" id="UP000772618">
    <property type="component" value="Unassembled WGS sequence"/>
</dbReference>
<protein>
    <submittedName>
        <fullName evidence="1">Uncharacterized protein</fullName>
    </submittedName>
</protein>
<keyword evidence="2" id="KW-1185">Reference proteome</keyword>
<organism evidence="1 2">
    <name type="scientific">Chryseosolibacter indicus</name>
    <dbReference type="NCBI Taxonomy" id="2782351"/>
    <lineage>
        <taxon>Bacteria</taxon>
        <taxon>Pseudomonadati</taxon>
        <taxon>Bacteroidota</taxon>
        <taxon>Cytophagia</taxon>
        <taxon>Cytophagales</taxon>
        <taxon>Chryseotaleaceae</taxon>
        <taxon>Chryseosolibacter</taxon>
    </lineage>
</organism>
<proteinExistence type="predicted"/>
<comment type="caution">
    <text evidence="1">The sequence shown here is derived from an EMBL/GenBank/DDBJ whole genome shotgun (WGS) entry which is preliminary data.</text>
</comment>
<reference evidence="1 2" key="1">
    <citation type="submission" date="2021-05" db="EMBL/GenBank/DDBJ databases">
        <title>A Polyphasic approach of four new species of the genus Ohtaekwangia: Ohtaekwangia histidinii sp. nov., Ohtaekwangia cretensis sp. nov., Ohtaekwangia indiensis sp. nov., Ohtaekwangia reichenbachii sp. nov. from diverse environment.</title>
        <authorList>
            <person name="Octaviana S."/>
        </authorList>
    </citation>
    <scope>NUCLEOTIDE SEQUENCE [LARGE SCALE GENOMIC DNA]</scope>
    <source>
        <strain evidence="1 2">PWU20</strain>
    </source>
</reference>
<evidence type="ECO:0000313" key="1">
    <source>
        <dbReference type="EMBL" id="MBT1704303.1"/>
    </source>
</evidence>
<sequence length="95" mass="10907">MNPIKFWQIIKDDSKKTFEVCGQASNTNAFTNKTYAMQKAGMNVSCVTPPITNKNSSKDLIKLTGYTKEDGLYERLLKEYRDWTINSIGEFDIEE</sequence>
<dbReference type="EMBL" id="JAHESD010000029">
    <property type="protein sequence ID" value="MBT1704303.1"/>
    <property type="molecule type" value="Genomic_DNA"/>
</dbReference>